<dbReference type="Gene3D" id="3.30.160.390">
    <property type="entry name" value="Integrase, DNA-binding domain"/>
    <property type="match status" value="1"/>
</dbReference>
<dbReference type="PANTHER" id="PTHR30629">
    <property type="entry name" value="PROPHAGE INTEGRASE"/>
    <property type="match status" value="1"/>
</dbReference>
<evidence type="ECO:0000256" key="1">
    <source>
        <dbReference type="ARBA" id="ARBA00008857"/>
    </source>
</evidence>
<dbReference type="InterPro" id="IPR002104">
    <property type="entry name" value="Integrase_catalytic"/>
</dbReference>
<evidence type="ECO:0000313" key="7">
    <source>
        <dbReference type="Proteomes" id="UP000736373"/>
    </source>
</evidence>
<sequence length="399" mass="45060">MHSYPTKLSDAACKNSKPRERSYTLADGGGLHLLVKFNGARLWQYRATVRGKPVLVSLGQYPDVGLSEARRKHQDARKLVALGIHPTEDRRRRETELKIAERKRQVGSFRAVCTVWRARTDGSLRPASIAQREREINKHLIPKLGDRLMVDVTRFDLAELLRDISARTPEVAHNLRTYLSAIWEHAADHGMVAANIVPLKLTGRGPKASHAALKTARLGDFLRALDADPADLQGKIAIKLIILNAARKSEVIGGQWVEIDFDAAEWRIPPERMKSGREHVVPLSRQSVALLRELRALSGEDVMFPNRRDPKRPMAGRSINNVMDRMGFTEEAKPHGFRTLFSTYWHEALAPNDVIELCLSHSVGSTVSRVYNRALLLEERRELLQRWADLIDNLTQVSV</sequence>
<keyword evidence="7" id="KW-1185">Reference proteome</keyword>
<evidence type="ECO:0000313" key="6">
    <source>
        <dbReference type="EMBL" id="MBC8751361.1"/>
    </source>
</evidence>
<evidence type="ECO:0000256" key="3">
    <source>
        <dbReference type="ARBA" id="ARBA00023125"/>
    </source>
</evidence>
<proteinExistence type="inferred from homology"/>
<dbReference type="Pfam" id="PF22022">
    <property type="entry name" value="Phage_int_M"/>
    <property type="match status" value="1"/>
</dbReference>
<dbReference type="PROSITE" id="PS51898">
    <property type="entry name" value="TYR_RECOMBINASE"/>
    <property type="match status" value="1"/>
</dbReference>
<keyword evidence="4" id="KW-0233">DNA recombination</keyword>
<dbReference type="Gene3D" id="1.10.150.130">
    <property type="match status" value="1"/>
</dbReference>
<evidence type="ECO:0000256" key="4">
    <source>
        <dbReference type="ARBA" id="ARBA00023172"/>
    </source>
</evidence>
<dbReference type="PANTHER" id="PTHR30629:SF2">
    <property type="entry name" value="PROPHAGE INTEGRASE INTS-RELATED"/>
    <property type="match status" value="1"/>
</dbReference>
<organism evidence="6 7">
    <name type="scientific">Paraburkholderia podalyriae</name>
    <dbReference type="NCBI Taxonomy" id="1938811"/>
    <lineage>
        <taxon>Bacteria</taxon>
        <taxon>Pseudomonadati</taxon>
        <taxon>Pseudomonadota</taxon>
        <taxon>Betaproteobacteria</taxon>
        <taxon>Burkholderiales</taxon>
        <taxon>Burkholderiaceae</taxon>
        <taxon>Paraburkholderia</taxon>
    </lineage>
</organism>
<dbReference type="InterPro" id="IPR011010">
    <property type="entry name" value="DNA_brk_join_enz"/>
</dbReference>
<dbReference type="Proteomes" id="UP000736373">
    <property type="component" value="Unassembled WGS sequence"/>
</dbReference>
<dbReference type="InterPro" id="IPR025166">
    <property type="entry name" value="Integrase_DNA_bind_dom"/>
</dbReference>
<dbReference type="InterPro" id="IPR038488">
    <property type="entry name" value="Integrase_DNA-bd_sf"/>
</dbReference>
<reference evidence="6 7" key="1">
    <citation type="submission" date="2019-09" db="EMBL/GenBank/DDBJ databases">
        <title>Paraburkholderia podalyriae sp. nov., A South African Podalyria-associated rhizobium.</title>
        <authorList>
            <person name="Mavima L."/>
            <person name="Beukes C.W."/>
            <person name="Palmer M."/>
            <person name="De Meyer S.E."/>
            <person name="James E.K."/>
            <person name="Maluk M."/>
            <person name="Avontuur J.R."/>
            <person name="Chan W.Y."/>
            <person name="Venter S.N."/>
            <person name="Steenkamp E.T."/>
        </authorList>
    </citation>
    <scope>NUCLEOTIDE SEQUENCE [LARGE SCALE GENOMIC DNA]</scope>
    <source>
        <strain evidence="6 7">WC7.3b</strain>
    </source>
</reference>
<dbReference type="InterPro" id="IPR010998">
    <property type="entry name" value="Integrase_recombinase_N"/>
</dbReference>
<feature type="domain" description="Tyr recombinase" evidence="5">
    <location>
        <begin position="211"/>
        <end position="385"/>
    </location>
</feature>
<dbReference type="EMBL" id="VZQQ01000053">
    <property type="protein sequence ID" value="MBC8751361.1"/>
    <property type="molecule type" value="Genomic_DNA"/>
</dbReference>
<dbReference type="RefSeq" id="WP_187638294.1">
    <property type="nucleotide sequence ID" value="NZ_VZQQ01000053.1"/>
</dbReference>
<dbReference type="Gene3D" id="1.10.443.10">
    <property type="entry name" value="Intergrase catalytic core"/>
    <property type="match status" value="1"/>
</dbReference>
<dbReference type="InterPro" id="IPR053876">
    <property type="entry name" value="Phage_int_M"/>
</dbReference>
<accession>A0ABR7PYJ5</accession>
<protein>
    <submittedName>
        <fullName evidence="6">Tyrosine-type recombinase/integrase</fullName>
    </submittedName>
</protein>
<dbReference type="InterPro" id="IPR013762">
    <property type="entry name" value="Integrase-like_cat_sf"/>
</dbReference>
<dbReference type="Pfam" id="PF00589">
    <property type="entry name" value="Phage_integrase"/>
    <property type="match status" value="1"/>
</dbReference>
<comment type="caution">
    <text evidence="6">The sequence shown here is derived from an EMBL/GenBank/DDBJ whole genome shotgun (WGS) entry which is preliminary data.</text>
</comment>
<keyword evidence="3" id="KW-0238">DNA-binding</keyword>
<evidence type="ECO:0000256" key="2">
    <source>
        <dbReference type="ARBA" id="ARBA00022908"/>
    </source>
</evidence>
<name>A0ABR7PYJ5_9BURK</name>
<dbReference type="InterPro" id="IPR050808">
    <property type="entry name" value="Phage_Integrase"/>
</dbReference>
<comment type="similarity">
    <text evidence="1">Belongs to the 'phage' integrase family.</text>
</comment>
<dbReference type="CDD" id="cd00801">
    <property type="entry name" value="INT_P4_C"/>
    <property type="match status" value="1"/>
</dbReference>
<keyword evidence="2" id="KW-0229">DNA integration</keyword>
<dbReference type="Pfam" id="PF13356">
    <property type="entry name" value="Arm-DNA-bind_3"/>
    <property type="match status" value="1"/>
</dbReference>
<gene>
    <name evidence="6" type="ORF">F6X42_33940</name>
</gene>
<evidence type="ECO:0000259" key="5">
    <source>
        <dbReference type="PROSITE" id="PS51898"/>
    </source>
</evidence>
<dbReference type="SUPFAM" id="SSF56349">
    <property type="entry name" value="DNA breaking-rejoining enzymes"/>
    <property type="match status" value="1"/>
</dbReference>